<evidence type="ECO:0008006" key="5">
    <source>
        <dbReference type="Google" id="ProtNLM"/>
    </source>
</evidence>
<evidence type="ECO:0000313" key="3">
    <source>
        <dbReference type="EMBL" id="MFC7178148.1"/>
    </source>
</evidence>
<evidence type="ECO:0000256" key="2">
    <source>
        <dbReference type="SAM" id="Phobius"/>
    </source>
</evidence>
<sequence>MLHARIAALEAAAPPPRKEHHRLRTSGSVVLIVIASLLSMLAVIAVWTSDIVGNTDRYVSTMAPLATQPDVQDAVTNRVTQVVLDQIDVKALVQQLSDAAAQQGVPPNAAKLIGGLTGPITSGLTDLVHSTVQRVVTSSQFETVWVEANRLIHTSLDKALTGKGGGAVSLNNNQVSIDIAPIVDRVKTQLVDAGLGVAARIPEVHTNFVVFASKDIGKVKTYFRLLEVMGAWLPIITVLIAAVGVFLAVHRRRALIGAGIGIALAMLLLGIVLTVFRAFYLDHLPPGANQAAAGAVYDTLIRFMRASVRAIFAVAVVTALGAFLIGPSRFAVAVRTACRRVIAAIRDSLFSLGMKLGPVGPFVHRFKRWIGIAILVVAALVLAFWSYPTSAVVVWITVIVAVAFAIREFLDTGADGPAADRPGRPPGSGGTPAATA</sequence>
<reference evidence="4" key="1">
    <citation type="journal article" date="2019" name="Int. J. Syst. Evol. Microbiol.">
        <title>The Global Catalogue of Microorganisms (GCM) 10K type strain sequencing project: providing services to taxonomists for standard genome sequencing and annotation.</title>
        <authorList>
            <consortium name="The Broad Institute Genomics Platform"/>
            <consortium name="The Broad Institute Genome Sequencing Center for Infectious Disease"/>
            <person name="Wu L."/>
            <person name="Ma J."/>
        </authorList>
    </citation>
    <scope>NUCLEOTIDE SEQUENCE [LARGE SCALE GENOMIC DNA]</scope>
    <source>
        <strain evidence="4">CGMCC 1.12859</strain>
    </source>
</reference>
<protein>
    <recommendedName>
        <fullName evidence="5">Integral membrane protein</fullName>
    </recommendedName>
</protein>
<organism evidence="3 4">
    <name type="scientific">Kitasatospora paranensis</name>
    <dbReference type="NCBI Taxonomy" id="258053"/>
    <lineage>
        <taxon>Bacteria</taxon>
        <taxon>Bacillati</taxon>
        <taxon>Actinomycetota</taxon>
        <taxon>Actinomycetes</taxon>
        <taxon>Kitasatosporales</taxon>
        <taxon>Streptomycetaceae</taxon>
        <taxon>Kitasatospora</taxon>
    </lineage>
</organism>
<accession>A0ABW2FTF9</accession>
<feature type="transmembrane region" description="Helical" evidence="2">
    <location>
        <begin position="229"/>
        <end position="249"/>
    </location>
</feature>
<feature type="transmembrane region" description="Helical" evidence="2">
    <location>
        <begin position="393"/>
        <end position="410"/>
    </location>
</feature>
<evidence type="ECO:0000313" key="4">
    <source>
        <dbReference type="Proteomes" id="UP001596435"/>
    </source>
</evidence>
<feature type="transmembrane region" description="Helical" evidence="2">
    <location>
        <begin position="27"/>
        <end position="47"/>
    </location>
</feature>
<comment type="caution">
    <text evidence="3">The sequence shown here is derived from an EMBL/GenBank/DDBJ whole genome shotgun (WGS) entry which is preliminary data.</text>
</comment>
<dbReference type="Proteomes" id="UP001596435">
    <property type="component" value="Unassembled WGS sequence"/>
</dbReference>
<feature type="transmembrane region" description="Helical" evidence="2">
    <location>
        <begin position="369"/>
        <end position="387"/>
    </location>
</feature>
<name>A0ABW2FTF9_9ACTN</name>
<keyword evidence="2" id="KW-1133">Transmembrane helix</keyword>
<keyword evidence="4" id="KW-1185">Reference proteome</keyword>
<proteinExistence type="predicted"/>
<feature type="region of interest" description="Disordered" evidence="1">
    <location>
        <begin position="416"/>
        <end position="436"/>
    </location>
</feature>
<feature type="transmembrane region" description="Helical" evidence="2">
    <location>
        <begin position="306"/>
        <end position="325"/>
    </location>
</feature>
<dbReference type="RefSeq" id="WP_345708998.1">
    <property type="nucleotide sequence ID" value="NZ_BAABKV010000001.1"/>
</dbReference>
<keyword evidence="2" id="KW-0812">Transmembrane</keyword>
<gene>
    <name evidence="3" type="ORF">ACFQMG_01055</name>
</gene>
<feature type="transmembrane region" description="Helical" evidence="2">
    <location>
        <begin position="256"/>
        <end position="280"/>
    </location>
</feature>
<keyword evidence="2" id="KW-0472">Membrane</keyword>
<dbReference type="EMBL" id="JBHTAJ010000002">
    <property type="protein sequence ID" value="MFC7178148.1"/>
    <property type="molecule type" value="Genomic_DNA"/>
</dbReference>
<evidence type="ECO:0000256" key="1">
    <source>
        <dbReference type="SAM" id="MobiDB-lite"/>
    </source>
</evidence>